<dbReference type="NCBIfam" id="TIGR00222">
    <property type="entry name" value="panB"/>
    <property type="match status" value="1"/>
</dbReference>
<dbReference type="VEuPathDB" id="FungiDB:DNF11_2996"/>
<dbReference type="EC" id="2.1.2.11" evidence="3 6"/>
<dbReference type="CDD" id="cd06557">
    <property type="entry name" value="KPHMT-like"/>
    <property type="match status" value="1"/>
</dbReference>
<organism evidence="7 8">
    <name type="scientific">Malassezia restricta (strain ATCC 96810 / NBRC 103918 / CBS 7877)</name>
    <name type="common">Seborrheic dermatitis infection agent</name>
    <dbReference type="NCBI Taxonomy" id="425264"/>
    <lineage>
        <taxon>Eukaryota</taxon>
        <taxon>Fungi</taxon>
        <taxon>Dikarya</taxon>
        <taxon>Basidiomycota</taxon>
        <taxon>Ustilaginomycotina</taxon>
        <taxon>Malasseziomycetes</taxon>
        <taxon>Malasseziales</taxon>
        <taxon>Malasseziaceae</taxon>
        <taxon>Malassezia</taxon>
    </lineage>
</organism>
<dbReference type="InterPro" id="IPR040442">
    <property type="entry name" value="Pyrv_kinase-like_dom_sf"/>
</dbReference>
<dbReference type="Pfam" id="PF02548">
    <property type="entry name" value="Pantoate_transf"/>
    <property type="match status" value="1"/>
</dbReference>
<dbReference type="GO" id="GO:0015940">
    <property type="term" value="P:pantothenate biosynthetic process"/>
    <property type="evidence" value="ECO:0007669"/>
    <property type="project" value="UniProtKB-UniPathway"/>
</dbReference>
<dbReference type="AlphaFoldDB" id="A0A3G2S7W1"/>
<keyword evidence="6" id="KW-0566">Pantothenate biosynthesis</keyword>
<evidence type="ECO:0000256" key="1">
    <source>
        <dbReference type="ARBA" id="ARBA00005033"/>
    </source>
</evidence>
<dbReference type="PANTHER" id="PTHR20881">
    <property type="entry name" value="3-METHYL-2-OXOBUTANOATE HYDROXYMETHYLTRANSFERASE"/>
    <property type="match status" value="1"/>
</dbReference>
<comment type="function">
    <text evidence="6">Catalyzes the reversible reaction in which hydroxymethyl group from 5,10-methylenetetrahydrofolate is transferred onto alpha-ketoisovalerate to form ketopantoate.</text>
</comment>
<protein>
    <recommendedName>
        <fullName evidence="3 6">3-methyl-2-oxobutanoate hydroxymethyltransferase</fullName>
        <ecNumber evidence="3 6">2.1.2.11</ecNumber>
    </recommendedName>
</protein>
<proteinExistence type="inferred from homology"/>
<dbReference type="Gene3D" id="3.20.20.60">
    <property type="entry name" value="Phosphoenolpyruvate-binding domains"/>
    <property type="match status" value="1"/>
</dbReference>
<name>A0A3G2S7W1_MALR7</name>
<dbReference type="HAMAP" id="MF_00156">
    <property type="entry name" value="PanB"/>
    <property type="match status" value="1"/>
</dbReference>
<keyword evidence="7" id="KW-0489">Methyltransferase</keyword>
<accession>A0A3G2S7W1</accession>
<comment type="pathway">
    <text evidence="1 6">Cofactor biosynthesis; (R)-pantothenate biosynthesis; (R)-pantoate from 3-methyl-2-oxobutanoate: step 1/2.</text>
</comment>
<dbReference type="GO" id="GO:0032259">
    <property type="term" value="P:methylation"/>
    <property type="evidence" value="ECO:0007669"/>
    <property type="project" value="UniProtKB-KW"/>
</dbReference>
<evidence type="ECO:0000256" key="2">
    <source>
        <dbReference type="ARBA" id="ARBA00008676"/>
    </source>
</evidence>
<evidence type="ECO:0000313" key="8">
    <source>
        <dbReference type="Proteomes" id="UP000269793"/>
    </source>
</evidence>
<evidence type="ECO:0000313" key="7">
    <source>
        <dbReference type="EMBL" id="AYO43946.1"/>
    </source>
</evidence>
<dbReference type="GO" id="GO:0005739">
    <property type="term" value="C:mitochondrion"/>
    <property type="evidence" value="ECO:0007669"/>
    <property type="project" value="TreeGrafter"/>
</dbReference>
<evidence type="ECO:0000256" key="6">
    <source>
        <dbReference type="RuleBase" id="RU362100"/>
    </source>
</evidence>
<evidence type="ECO:0000256" key="5">
    <source>
        <dbReference type="ARBA" id="ARBA00049172"/>
    </source>
</evidence>
<evidence type="ECO:0000256" key="3">
    <source>
        <dbReference type="ARBA" id="ARBA00012618"/>
    </source>
</evidence>
<reference evidence="7 8" key="1">
    <citation type="submission" date="2018-10" db="EMBL/GenBank/DDBJ databases">
        <title>Complete genome sequence of Malassezia restricta CBS 7877.</title>
        <authorList>
            <person name="Morand S.C."/>
            <person name="Bertignac M."/>
            <person name="Iltis A."/>
            <person name="Kolder I."/>
            <person name="Pirovano W."/>
            <person name="Jourdain R."/>
            <person name="Clavaud C."/>
        </authorList>
    </citation>
    <scope>NUCLEOTIDE SEQUENCE [LARGE SCALE GENOMIC DNA]</scope>
    <source>
        <strain evidence="7 8">CBS 7877</strain>
    </source>
</reference>
<dbReference type="Proteomes" id="UP000269793">
    <property type="component" value="Chromosome V"/>
</dbReference>
<dbReference type="SUPFAM" id="SSF51621">
    <property type="entry name" value="Phosphoenolpyruvate/pyruvate domain"/>
    <property type="match status" value="1"/>
</dbReference>
<dbReference type="STRING" id="425264.A0A3G2S7W1"/>
<keyword evidence="4 6" id="KW-0808">Transferase</keyword>
<dbReference type="GO" id="GO:0008168">
    <property type="term" value="F:methyltransferase activity"/>
    <property type="evidence" value="ECO:0007669"/>
    <property type="project" value="UniProtKB-KW"/>
</dbReference>
<dbReference type="InterPro" id="IPR003700">
    <property type="entry name" value="Pantoate_hydroxy_MeTrfase"/>
</dbReference>
<dbReference type="GO" id="GO:0000287">
    <property type="term" value="F:magnesium ion binding"/>
    <property type="evidence" value="ECO:0007669"/>
    <property type="project" value="TreeGrafter"/>
</dbReference>
<evidence type="ECO:0000256" key="4">
    <source>
        <dbReference type="ARBA" id="ARBA00022679"/>
    </source>
</evidence>
<dbReference type="GO" id="GO:0003864">
    <property type="term" value="F:3-methyl-2-oxobutanoate hydroxymethyltransferase activity"/>
    <property type="evidence" value="ECO:0007669"/>
    <property type="project" value="UniProtKB-EC"/>
</dbReference>
<dbReference type="InterPro" id="IPR015813">
    <property type="entry name" value="Pyrv/PenolPyrv_kinase-like_dom"/>
</dbReference>
<comment type="similarity">
    <text evidence="2 6">Belongs to the PanB family.</text>
</comment>
<dbReference type="OrthoDB" id="425211at2759"/>
<dbReference type="EMBL" id="CP033152">
    <property type="protein sequence ID" value="AYO43946.1"/>
    <property type="molecule type" value="Genomic_DNA"/>
</dbReference>
<sequence>MKREGTPLVCITAYDQPTALAVRGAGADMCLVGDSLANVALGYQATRSLSLDAMIHHAKTVRASIHAPELQYDARCPRAPLVIVDMPFGSYGVSLEESVRHVMHVVKETQASAIKMEGSMELVPLIERLTTLGIDVMGHIGLQPQRFGDASGFRVQGATAHSALNILRTAQALEAAGCFSIVLECIPSKLGEAISQRLDIPTIGIGAGPHTHGQVLVCTDIMGDLTSPSHVSAVLAGLEKGASAPAHMPETPWPPMPKFVRTFAASHVGSQRIVALRRFVEAVRSRTFPDNTSEAYRIKTHEWETFLQLVDSS</sequence>
<dbReference type="PIRSF" id="PIRSF000388">
    <property type="entry name" value="Pantoate_hydroxy_MeTrfase"/>
    <property type="match status" value="1"/>
</dbReference>
<dbReference type="PANTHER" id="PTHR20881:SF0">
    <property type="entry name" value="3-METHYL-2-OXOBUTANOATE HYDROXYMETHYLTRANSFERASE"/>
    <property type="match status" value="1"/>
</dbReference>
<gene>
    <name evidence="7" type="primary">panB</name>
    <name evidence="7" type="ORF">DNF11_2996</name>
</gene>
<keyword evidence="8" id="KW-1185">Reference proteome</keyword>
<comment type="catalytic activity">
    <reaction evidence="5 6">
        <text>(6R)-5,10-methylene-5,6,7,8-tetrahydrofolate + 3-methyl-2-oxobutanoate + H2O = 2-dehydropantoate + (6S)-5,6,7,8-tetrahydrofolate</text>
        <dbReference type="Rhea" id="RHEA:11824"/>
        <dbReference type="ChEBI" id="CHEBI:11561"/>
        <dbReference type="ChEBI" id="CHEBI:11851"/>
        <dbReference type="ChEBI" id="CHEBI:15377"/>
        <dbReference type="ChEBI" id="CHEBI:15636"/>
        <dbReference type="ChEBI" id="CHEBI:57453"/>
        <dbReference type="EC" id="2.1.2.11"/>
    </reaction>
</comment>
<dbReference type="UniPathway" id="UPA00028">
    <property type="reaction ID" value="UER00003"/>
</dbReference>